<keyword evidence="7" id="KW-1185">Reference proteome</keyword>
<dbReference type="PANTHER" id="PTHR12862:SF0">
    <property type="entry name" value="N-ACETYL-D-GLUCOSAMINE KINASE"/>
    <property type="match status" value="1"/>
</dbReference>
<dbReference type="EC" id="2.7.1.59" evidence="2"/>
<evidence type="ECO:0000259" key="6">
    <source>
        <dbReference type="Pfam" id="PF01869"/>
    </source>
</evidence>
<evidence type="ECO:0000256" key="3">
    <source>
        <dbReference type="ARBA" id="ARBA00014974"/>
    </source>
</evidence>
<protein>
    <recommendedName>
        <fullName evidence="3">N-acetyl-D-glucosamine kinase</fullName>
        <ecNumber evidence="2">2.7.1.59</ecNumber>
    </recommendedName>
    <alternativeName>
        <fullName evidence="4">GlcNAc kinase</fullName>
    </alternativeName>
</protein>
<comment type="similarity">
    <text evidence="1">Belongs to the eukaryotic-type N-acetylglucosamine kinase family.</text>
</comment>
<evidence type="ECO:0000256" key="5">
    <source>
        <dbReference type="SAM" id="MobiDB-lite"/>
    </source>
</evidence>
<gene>
    <name evidence="8" type="primary">LOC117240262</name>
</gene>
<accession>A0A6J3LE03</accession>
<sequence length="404" mass="45291">MVGRRRGRKKEKQKRIDEFELRRELRRQRRPTELSDKESMSKIELPEHPEEIRIGGIDGGGTQSTLVIIDGKGTPLTEVKGPSTNHWLLGIAEATARINAMVERGKQNIGISELIPLDCLGLTLSGCGEESTDRQLTAMMKEKYPNVAKAYYVNSDAIGSLRTGLPNGGIVLIAGTGSNALLMNLDGTIIRCGGWGHFMGDEGSAFWIAHRACKYVFDDIDGLAPAPKPISYVWPAMRHYFNVTDRKEILPHFYKDFDKSIFAMFAKEIVTGCEKKDPLCLYIISENGRYLAKHVIALSRKAHNDLKLAKGGLKVVCVGSVWKSWDVMKDVFIDEIHESRALDELTMIRLTATAALGACYLAAEEIDWFFTKPYEDNIEVFHQYKRKNYVKPRATNDSSESKGD</sequence>
<dbReference type="PANTHER" id="PTHR12862">
    <property type="entry name" value="BADF TYPE ATPASE DOMAIN-CONTAINING PROTEIN"/>
    <property type="match status" value="1"/>
</dbReference>
<keyword evidence="8" id="KW-0808">Transferase</keyword>
<proteinExistence type="inferred from homology"/>
<dbReference type="GO" id="GO:0045127">
    <property type="term" value="F:N-acetylglucosamine kinase activity"/>
    <property type="evidence" value="ECO:0007669"/>
    <property type="project" value="UniProtKB-EC"/>
</dbReference>
<evidence type="ECO:0000313" key="8">
    <source>
        <dbReference type="RefSeq" id="XP_033362129.1"/>
    </source>
</evidence>
<evidence type="ECO:0000256" key="1">
    <source>
        <dbReference type="ARBA" id="ARBA00006198"/>
    </source>
</evidence>
<dbReference type="Proteomes" id="UP000504631">
    <property type="component" value="Unplaced"/>
</dbReference>
<dbReference type="InterPro" id="IPR043129">
    <property type="entry name" value="ATPase_NBD"/>
</dbReference>
<name>A0A6J3LE03_9HYME</name>
<dbReference type="GeneID" id="117240262"/>
<evidence type="ECO:0000313" key="7">
    <source>
        <dbReference type="Proteomes" id="UP000504631"/>
    </source>
</evidence>
<feature type="compositionally biased region" description="Basic and acidic residues" evidence="5">
    <location>
        <begin position="30"/>
        <end position="53"/>
    </location>
</feature>
<feature type="domain" description="ATPase BadF/BadG/BcrA/BcrD type" evidence="6">
    <location>
        <begin position="56"/>
        <end position="339"/>
    </location>
</feature>
<dbReference type="RefSeq" id="XP_033362129.1">
    <property type="nucleotide sequence ID" value="XM_033506238.1"/>
</dbReference>
<reference evidence="8" key="1">
    <citation type="submission" date="2025-08" db="UniProtKB">
        <authorList>
            <consortium name="RefSeq"/>
        </authorList>
    </citation>
    <scope>IDENTIFICATION</scope>
    <source>
        <tissue evidence="8">Muscle</tissue>
    </source>
</reference>
<dbReference type="KEGG" id="bvk:117240262"/>
<dbReference type="CTD" id="55577"/>
<dbReference type="Pfam" id="PF01869">
    <property type="entry name" value="BcrAD_BadFG"/>
    <property type="match status" value="1"/>
</dbReference>
<keyword evidence="8" id="KW-0418">Kinase</keyword>
<evidence type="ECO:0000256" key="4">
    <source>
        <dbReference type="ARBA" id="ARBA00031123"/>
    </source>
</evidence>
<dbReference type="Gene3D" id="3.30.420.40">
    <property type="match status" value="1"/>
</dbReference>
<dbReference type="AlphaFoldDB" id="A0A6J3LE03"/>
<dbReference type="SUPFAM" id="SSF53067">
    <property type="entry name" value="Actin-like ATPase domain"/>
    <property type="match status" value="2"/>
</dbReference>
<organism evidence="7 8">
    <name type="scientific">Bombus vosnesenskii</name>
    <dbReference type="NCBI Taxonomy" id="207650"/>
    <lineage>
        <taxon>Eukaryota</taxon>
        <taxon>Metazoa</taxon>
        <taxon>Ecdysozoa</taxon>
        <taxon>Arthropoda</taxon>
        <taxon>Hexapoda</taxon>
        <taxon>Insecta</taxon>
        <taxon>Pterygota</taxon>
        <taxon>Neoptera</taxon>
        <taxon>Endopterygota</taxon>
        <taxon>Hymenoptera</taxon>
        <taxon>Apocrita</taxon>
        <taxon>Aculeata</taxon>
        <taxon>Apoidea</taxon>
        <taxon>Anthophila</taxon>
        <taxon>Apidae</taxon>
        <taxon>Bombus</taxon>
        <taxon>Pyrobombus</taxon>
    </lineage>
</organism>
<dbReference type="InterPro" id="IPR002731">
    <property type="entry name" value="ATPase_BadF"/>
</dbReference>
<dbReference type="CDD" id="cd24078">
    <property type="entry name" value="ASKHA_NBD_NAGK_meta"/>
    <property type="match status" value="1"/>
</dbReference>
<feature type="region of interest" description="Disordered" evidence="5">
    <location>
        <begin position="24"/>
        <end position="57"/>
    </location>
</feature>
<dbReference type="InterPro" id="IPR039758">
    <property type="entry name" value="NAGK-like"/>
</dbReference>
<evidence type="ECO:0000256" key="2">
    <source>
        <dbReference type="ARBA" id="ARBA00012122"/>
    </source>
</evidence>